<dbReference type="PANTHER" id="PTHR31209">
    <property type="entry name" value="COFACTOR-INDEPENDENT PHOSPHOGLYCERATE MUTASE"/>
    <property type="match status" value="1"/>
</dbReference>
<dbReference type="InterPro" id="IPR004456">
    <property type="entry name" value="Pglycerate_mutase_ApgM"/>
</dbReference>
<dbReference type="AlphaFoldDB" id="A0A9D1L1Z9"/>
<dbReference type="NCBIfam" id="NF003242">
    <property type="entry name" value="PRK04200.1"/>
    <property type="match status" value="1"/>
</dbReference>
<reference evidence="8" key="1">
    <citation type="submission" date="2020-10" db="EMBL/GenBank/DDBJ databases">
        <authorList>
            <person name="Gilroy R."/>
        </authorList>
    </citation>
    <scope>NUCLEOTIDE SEQUENCE</scope>
    <source>
        <strain evidence="8">1063</strain>
    </source>
</reference>
<evidence type="ECO:0000256" key="6">
    <source>
        <dbReference type="ARBA" id="ARBA00023235"/>
    </source>
</evidence>
<keyword evidence="6 8" id="KW-0413">Isomerase</keyword>
<dbReference type="GO" id="GO:0046872">
    <property type="term" value="F:metal ion binding"/>
    <property type="evidence" value="ECO:0007669"/>
    <property type="project" value="InterPro"/>
</dbReference>
<dbReference type="Proteomes" id="UP000824088">
    <property type="component" value="Unassembled WGS sequence"/>
</dbReference>
<dbReference type="PANTHER" id="PTHR31209:SF4">
    <property type="entry name" value="2,3-BISPHOSPHOGLYCERATE-INDEPENDENT PHOSPHOGLYCERATE MUTASE"/>
    <property type="match status" value="1"/>
</dbReference>
<dbReference type="InterPro" id="IPR017850">
    <property type="entry name" value="Alkaline_phosphatase_core_sf"/>
</dbReference>
<reference evidence="8" key="2">
    <citation type="journal article" date="2021" name="PeerJ">
        <title>Extensive microbial diversity within the chicken gut microbiome revealed by metagenomics and culture.</title>
        <authorList>
            <person name="Gilroy R."/>
            <person name="Ravi A."/>
            <person name="Getino M."/>
            <person name="Pursley I."/>
            <person name="Horton D.L."/>
            <person name="Alikhan N.F."/>
            <person name="Baker D."/>
            <person name="Gharbi K."/>
            <person name="Hall N."/>
            <person name="Watson M."/>
            <person name="Adriaenssens E.M."/>
            <person name="Foster-Nyarko E."/>
            <person name="Jarju S."/>
            <person name="Secka A."/>
            <person name="Antonio M."/>
            <person name="Oren A."/>
            <person name="Chaudhuri R.R."/>
            <person name="La Ragione R."/>
            <person name="Hildebrand F."/>
            <person name="Pallen M.J."/>
        </authorList>
    </citation>
    <scope>NUCLEOTIDE SEQUENCE</scope>
    <source>
        <strain evidence="8">1063</strain>
    </source>
</reference>
<evidence type="ECO:0000256" key="1">
    <source>
        <dbReference type="ARBA" id="ARBA00000370"/>
    </source>
</evidence>
<evidence type="ECO:0000256" key="4">
    <source>
        <dbReference type="ARBA" id="ARBA00005524"/>
    </source>
</evidence>
<comment type="function">
    <text evidence="2">Catalyzes the interconversion of 2-phosphoglycerate and 3-phosphoglycerate.</text>
</comment>
<dbReference type="CDD" id="cd16011">
    <property type="entry name" value="iPGM_like"/>
    <property type="match status" value="1"/>
</dbReference>
<comment type="caution">
    <text evidence="8">The sequence shown here is derived from an EMBL/GenBank/DDBJ whole genome shotgun (WGS) entry which is preliminary data.</text>
</comment>
<dbReference type="EMBL" id="DVMN01000052">
    <property type="protein sequence ID" value="HIU21155.1"/>
    <property type="molecule type" value="Genomic_DNA"/>
</dbReference>
<dbReference type="InterPro" id="IPR023665">
    <property type="entry name" value="ApgAM_prokaryotes"/>
</dbReference>
<gene>
    <name evidence="8" type="ORF">IAD51_02805</name>
</gene>
<evidence type="ECO:0000313" key="8">
    <source>
        <dbReference type="EMBL" id="HIU21155.1"/>
    </source>
</evidence>
<evidence type="ECO:0000313" key="9">
    <source>
        <dbReference type="Proteomes" id="UP000824088"/>
    </source>
</evidence>
<evidence type="ECO:0000256" key="3">
    <source>
        <dbReference type="ARBA" id="ARBA00004921"/>
    </source>
</evidence>
<comment type="catalytic activity">
    <reaction evidence="1">
        <text>(2R)-2-phosphoglycerate = (2R)-3-phosphoglycerate</text>
        <dbReference type="Rhea" id="RHEA:15901"/>
        <dbReference type="ChEBI" id="CHEBI:58272"/>
        <dbReference type="ChEBI" id="CHEBI:58289"/>
        <dbReference type="EC" id="5.4.2.12"/>
    </reaction>
</comment>
<dbReference type="InterPro" id="IPR006124">
    <property type="entry name" value="Metalloenzyme"/>
</dbReference>
<dbReference type="GO" id="GO:0006096">
    <property type="term" value="P:glycolytic process"/>
    <property type="evidence" value="ECO:0007669"/>
    <property type="project" value="UniProtKB-KW"/>
</dbReference>
<sequence length="404" mass="43897">MKYAIILGDGMGDYPVPALGGRTPLEAADTPYMDMLARTGKVGLVKTVPDGYKPGSDVANLGALGYDASECYTGRSPLEALSIGIDMKDDDVALRTNLVTLGDEENFADKTMKDYSAGEITTPEARELVEFLQKKLGSDRFSFHAGVSYRHCLIIAHGSTDMQLTPPHDISGKRIGEHLPKGAFAEELTDLIVRANKLLSEHPVNKKRVLSGQNPANSIWFWGQGTRPALEKFRDRYGLSGGMVSAVDLLKGIAIGAGMRSVDVEGATGTLSTNFEGKAKAACDLLDGGCDFVFVHLEAPDECGHQGDLEGKIKAIEAVDGRILRPVYEHLKARGEDFAIMVMPDHYTPVSVLTHTREPVPFLMYSSSATLGDGRPYNEKSAAESGVYYDKPWELTREFFSLGR</sequence>
<accession>A0A9D1L1Z9</accession>
<dbReference type="NCBIfam" id="TIGR02535">
    <property type="entry name" value="hyp_Hser_kinase"/>
    <property type="match status" value="1"/>
</dbReference>
<comment type="pathway">
    <text evidence="3">Carbohydrate degradation.</text>
</comment>
<protein>
    <submittedName>
        <fullName evidence="8">Cofactor-independent phosphoglycerate mutase</fullName>
        <ecNumber evidence="8">5.4.2.12</ecNumber>
    </submittedName>
</protein>
<organism evidence="8 9">
    <name type="scientific">Candidatus Limadaptatus stercorigallinarum</name>
    <dbReference type="NCBI Taxonomy" id="2840845"/>
    <lineage>
        <taxon>Bacteria</taxon>
        <taxon>Bacillati</taxon>
        <taxon>Bacillota</taxon>
        <taxon>Clostridia</taxon>
        <taxon>Eubacteriales</taxon>
        <taxon>Candidatus Limadaptatus</taxon>
    </lineage>
</organism>
<dbReference type="Pfam" id="PF01676">
    <property type="entry name" value="Metalloenzyme"/>
    <property type="match status" value="1"/>
</dbReference>
<dbReference type="PIRSF" id="PIRSF006392">
    <property type="entry name" value="IPGAM_arch"/>
    <property type="match status" value="1"/>
</dbReference>
<dbReference type="EC" id="5.4.2.12" evidence="8"/>
<proteinExistence type="inferred from homology"/>
<evidence type="ECO:0000259" key="7">
    <source>
        <dbReference type="Pfam" id="PF01676"/>
    </source>
</evidence>
<evidence type="ECO:0000256" key="2">
    <source>
        <dbReference type="ARBA" id="ARBA00002315"/>
    </source>
</evidence>
<dbReference type="GO" id="GO:0004619">
    <property type="term" value="F:phosphoglycerate mutase activity"/>
    <property type="evidence" value="ECO:0007669"/>
    <property type="project" value="UniProtKB-EC"/>
</dbReference>
<keyword evidence="5" id="KW-0324">Glycolysis</keyword>
<dbReference type="NCBIfam" id="TIGR00306">
    <property type="entry name" value="apgM"/>
    <property type="match status" value="1"/>
</dbReference>
<feature type="domain" description="Metalloenzyme" evidence="7">
    <location>
        <begin position="1"/>
        <end position="369"/>
    </location>
</feature>
<dbReference type="Gene3D" id="3.40.720.10">
    <property type="entry name" value="Alkaline Phosphatase, subunit A"/>
    <property type="match status" value="2"/>
</dbReference>
<dbReference type="Pfam" id="PF10143">
    <property type="entry name" value="PhosphMutase"/>
    <property type="match status" value="1"/>
</dbReference>
<dbReference type="SUPFAM" id="SSF53649">
    <property type="entry name" value="Alkaline phosphatase-like"/>
    <property type="match status" value="1"/>
</dbReference>
<comment type="similarity">
    <text evidence="4">Belongs to the BPG-independent phosphoglycerate mutase family. A-PGAM subfamily.</text>
</comment>
<name>A0A9D1L1Z9_9FIRM</name>
<evidence type="ECO:0000256" key="5">
    <source>
        <dbReference type="ARBA" id="ARBA00023152"/>
    </source>
</evidence>